<accession>U1N205</accession>
<sequence length="137" mass="15394">MEINKQIASSAILLIAAGIIQYRYKNSDKITSTISPDLEKKQNLEFIEEKLFGGLTENEINNIATKTPRGLAAFLNNGMVKFKFSSSSNKQILEATFEIVSDEVVNTFVSGPYGNQPNAPKFFQEMIIEEINRKKNQ</sequence>
<reference evidence="1 2" key="1">
    <citation type="journal article" date="2013" name="Genome Announc.">
        <title>Draft Genome Sequence of Exiguobacterium pavilionensis Strain RW-2, with Wide Thermal, Salinity, and pH Tolerance, Isolated from Modern Freshwater Microbialites.</title>
        <authorList>
            <person name="White R.A.III."/>
            <person name="Grassa C.J."/>
            <person name="Suttle C.A."/>
        </authorList>
    </citation>
    <scope>NUCLEOTIDE SEQUENCE [LARGE SCALE GENOMIC DNA]</scope>
    <source>
        <strain evidence="1 2">RW-2</strain>
    </source>
</reference>
<gene>
    <name evidence="1" type="ORF">M467_12040</name>
</gene>
<evidence type="ECO:0000313" key="1">
    <source>
        <dbReference type="EMBL" id="ERG68011.1"/>
    </source>
</evidence>
<dbReference type="EMBL" id="ATCL01000012">
    <property type="protein sequence ID" value="ERG68011.1"/>
    <property type="molecule type" value="Genomic_DNA"/>
</dbReference>
<protein>
    <submittedName>
        <fullName evidence="1">Uncharacterized protein</fullName>
    </submittedName>
</protein>
<name>U1N205_9BACL</name>
<dbReference type="OrthoDB" id="2931035at2"/>
<proteinExistence type="predicted"/>
<comment type="caution">
    <text evidence="1">The sequence shown here is derived from an EMBL/GenBank/DDBJ whole genome shotgun (WGS) entry which is preliminary data.</text>
</comment>
<dbReference type="RefSeq" id="WP_021065771.1">
    <property type="nucleotide sequence ID" value="NZ_ATCL01000012.1"/>
</dbReference>
<dbReference type="Proteomes" id="UP000016464">
    <property type="component" value="Unassembled WGS sequence"/>
</dbReference>
<evidence type="ECO:0000313" key="2">
    <source>
        <dbReference type="Proteomes" id="UP000016464"/>
    </source>
</evidence>
<keyword evidence="2" id="KW-1185">Reference proteome</keyword>
<dbReference type="AlphaFoldDB" id="U1N205"/>
<organism evidence="1 2">
    <name type="scientific">Exiguobacterium chiriqhucha RW-2</name>
    <dbReference type="NCBI Taxonomy" id="1345023"/>
    <lineage>
        <taxon>Bacteria</taxon>
        <taxon>Bacillati</taxon>
        <taxon>Bacillota</taxon>
        <taxon>Bacilli</taxon>
        <taxon>Bacillales</taxon>
        <taxon>Bacillales Family XII. Incertae Sedis</taxon>
        <taxon>Exiguobacterium</taxon>
    </lineage>
</organism>